<gene>
    <name evidence="1" type="ORF">ZEAMMB73_Zm00001d050990</name>
</gene>
<dbReference type="OMA" id="GGPPNMH"/>
<proteinExistence type="predicted"/>
<protein>
    <submittedName>
        <fullName evidence="1">RNA-binding KH domain-containing protein PEPPER</fullName>
    </submittedName>
</protein>
<accession>A0A1D6Q4C9</accession>
<dbReference type="InParanoid" id="A0A1D6Q4C9"/>
<dbReference type="EMBL" id="CM000780">
    <property type="protein sequence ID" value="AQK53410.1"/>
    <property type="molecule type" value="Genomic_DNA"/>
</dbReference>
<dbReference type="AlphaFoldDB" id="A0A1D6Q4C9"/>
<organism evidence="1">
    <name type="scientific">Zea mays</name>
    <name type="common">Maize</name>
    <dbReference type="NCBI Taxonomy" id="4577"/>
    <lineage>
        <taxon>Eukaryota</taxon>
        <taxon>Viridiplantae</taxon>
        <taxon>Streptophyta</taxon>
        <taxon>Embryophyta</taxon>
        <taxon>Tracheophyta</taxon>
        <taxon>Spermatophyta</taxon>
        <taxon>Magnoliopsida</taxon>
        <taxon>Liliopsida</taxon>
        <taxon>Poales</taxon>
        <taxon>Poaceae</taxon>
        <taxon>PACMAD clade</taxon>
        <taxon>Panicoideae</taxon>
        <taxon>Andropogonodae</taxon>
        <taxon>Andropogoneae</taxon>
        <taxon>Tripsacinae</taxon>
        <taxon>Zea</taxon>
    </lineage>
</organism>
<name>A0A1D6Q4C9_MAIZE</name>
<evidence type="ECO:0000313" key="1">
    <source>
        <dbReference type="EMBL" id="AQK53410.1"/>
    </source>
</evidence>
<sequence length="98" mass="10715">MPEKTYVLDARQVFDGRINNSNSGIQKPSDWNGIVTNNLNDGIISSDENNLVRGAEHAAITRITYETAVSGSILTLVYGDNGSNLAKLREVLLCNYLT</sequence>
<dbReference type="ExpressionAtlas" id="A0A1D6Q4C9">
    <property type="expression patterns" value="baseline and differential"/>
</dbReference>
<reference evidence="1" key="1">
    <citation type="submission" date="2015-12" db="EMBL/GenBank/DDBJ databases">
        <title>Update maize B73 reference genome by single molecule sequencing technologies.</title>
        <authorList>
            <consortium name="Maize Genome Sequencing Project"/>
            <person name="Ware D."/>
        </authorList>
    </citation>
    <scope>NUCLEOTIDE SEQUENCE</scope>
    <source>
        <tissue evidence="1">Seedling</tissue>
    </source>
</reference>
<dbReference type="STRING" id="4577.A0A1D6Q4C9"/>